<keyword evidence="2" id="KW-0677">Repeat</keyword>
<dbReference type="EMBL" id="BLPG01000002">
    <property type="protein sequence ID" value="GFJ96477.1"/>
    <property type="molecule type" value="Genomic_DNA"/>
</dbReference>
<dbReference type="PANTHER" id="PTHR43790">
    <property type="entry name" value="CARBOHYDRATE TRANSPORT ATP-BINDING PROTEIN MG119-RELATED"/>
    <property type="match status" value="1"/>
</dbReference>
<dbReference type="SMART" id="SM00382">
    <property type="entry name" value="AAA"/>
    <property type="match status" value="1"/>
</dbReference>
<organism evidence="7 8">
    <name type="scientific">Phytohabitans rumicis</name>
    <dbReference type="NCBI Taxonomy" id="1076125"/>
    <lineage>
        <taxon>Bacteria</taxon>
        <taxon>Bacillati</taxon>
        <taxon>Actinomycetota</taxon>
        <taxon>Actinomycetes</taxon>
        <taxon>Micromonosporales</taxon>
        <taxon>Micromonosporaceae</taxon>
    </lineage>
</organism>
<reference evidence="7 8" key="1">
    <citation type="submission" date="2020-03" db="EMBL/GenBank/DDBJ databases">
        <title>Whole genome shotgun sequence of Phytohabitans rumicis NBRC 108638.</title>
        <authorList>
            <person name="Komaki H."/>
            <person name="Tamura T."/>
        </authorList>
    </citation>
    <scope>NUCLEOTIDE SEQUENCE [LARGE SCALE GENOMIC DNA]</scope>
    <source>
        <strain evidence="7 8">NBRC 108638</strain>
    </source>
</reference>
<evidence type="ECO:0000256" key="3">
    <source>
        <dbReference type="ARBA" id="ARBA00022741"/>
    </source>
</evidence>
<dbReference type="AlphaFoldDB" id="A0A6V8LQT9"/>
<dbReference type="PANTHER" id="PTHR43790:SF9">
    <property type="entry name" value="GALACTOFURANOSE TRANSPORTER ATP-BINDING PROTEIN YTFR"/>
    <property type="match status" value="1"/>
</dbReference>
<reference evidence="7 8" key="2">
    <citation type="submission" date="2020-03" db="EMBL/GenBank/DDBJ databases">
        <authorList>
            <person name="Ichikawa N."/>
            <person name="Kimura A."/>
            <person name="Kitahashi Y."/>
            <person name="Uohara A."/>
        </authorList>
    </citation>
    <scope>NUCLEOTIDE SEQUENCE [LARGE SCALE GENOMIC DNA]</scope>
    <source>
        <strain evidence="7 8">NBRC 108638</strain>
    </source>
</reference>
<feature type="region of interest" description="Disordered" evidence="5">
    <location>
        <begin position="304"/>
        <end position="341"/>
    </location>
</feature>
<keyword evidence="1" id="KW-0813">Transport</keyword>
<dbReference type="CDD" id="cd03216">
    <property type="entry name" value="ABC_Carb_Monos_I"/>
    <property type="match status" value="1"/>
</dbReference>
<evidence type="ECO:0000313" key="7">
    <source>
        <dbReference type="EMBL" id="GFJ96477.1"/>
    </source>
</evidence>
<evidence type="ECO:0000256" key="1">
    <source>
        <dbReference type="ARBA" id="ARBA00022448"/>
    </source>
</evidence>
<dbReference type="InterPro" id="IPR027417">
    <property type="entry name" value="P-loop_NTPase"/>
</dbReference>
<dbReference type="Gene3D" id="3.40.50.300">
    <property type="entry name" value="P-loop containing nucleotide triphosphate hydrolases"/>
    <property type="match status" value="1"/>
</dbReference>
<dbReference type="GO" id="GO:0016887">
    <property type="term" value="F:ATP hydrolysis activity"/>
    <property type="evidence" value="ECO:0007669"/>
    <property type="project" value="InterPro"/>
</dbReference>
<evidence type="ECO:0000313" key="8">
    <source>
        <dbReference type="Proteomes" id="UP000482960"/>
    </source>
</evidence>
<evidence type="ECO:0000256" key="5">
    <source>
        <dbReference type="SAM" id="MobiDB-lite"/>
    </source>
</evidence>
<proteinExistence type="predicted"/>
<evidence type="ECO:0000259" key="6">
    <source>
        <dbReference type="PROSITE" id="PS50893"/>
    </source>
</evidence>
<dbReference type="InterPro" id="IPR003439">
    <property type="entry name" value="ABC_transporter-like_ATP-bd"/>
</dbReference>
<comment type="caution">
    <text evidence="7">The sequence shown here is derived from an EMBL/GenBank/DDBJ whole genome shotgun (WGS) entry which is preliminary data.</text>
</comment>
<evidence type="ECO:0000256" key="2">
    <source>
        <dbReference type="ARBA" id="ARBA00022737"/>
    </source>
</evidence>
<name>A0A6V8LQT9_9ACTN</name>
<dbReference type="Proteomes" id="UP000482960">
    <property type="component" value="Unassembled WGS sequence"/>
</dbReference>
<dbReference type="Pfam" id="PF00005">
    <property type="entry name" value="ABC_tran"/>
    <property type="match status" value="1"/>
</dbReference>
<evidence type="ECO:0000256" key="4">
    <source>
        <dbReference type="ARBA" id="ARBA00022840"/>
    </source>
</evidence>
<gene>
    <name evidence="7" type="ORF">Prum_101190</name>
</gene>
<keyword evidence="3" id="KW-0547">Nucleotide-binding</keyword>
<dbReference type="PROSITE" id="PS50893">
    <property type="entry name" value="ABC_TRANSPORTER_2"/>
    <property type="match status" value="1"/>
</dbReference>
<dbReference type="InterPro" id="IPR003593">
    <property type="entry name" value="AAA+_ATPase"/>
</dbReference>
<protein>
    <recommendedName>
        <fullName evidence="6">ABC transporter domain-containing protein</fullName>
    </recommendedName>
</protein>
<keyword evidence="4" id="KW-0067">ATP-binding</keyword>
<dbReference type="InterPro" id="IPR050107">
    <property type="entry name" value="ABC_carbohydrate_import_ATPase"/>
</dbReference>
<feature type="domain" description="ABC transporter" evidence="6">
    <location>
        <begin position="10"/>
        <end position="240"/>
    </location>
</feature>
<accession>A0A6V8LQT9</accession>
<dbReference type="SUPFAM" id="SSF52540">
    <property type="entry name" value="P-loop containing nucleoside triphosphate hydrolases"/>
    <property type="match status" value="1"/>
</dbReference>
<keyword evidence="8" id="KW-1185">Reference proteome</keyword>
<sequence>MSAPVSAPLLRVQGLVKSFYGNRAVDDVSFDVPAGRVVALLGENGAGKSTVIKMLAGVYGRDAGHIFLDGQEITKPDGISFIHQDLGLVEWMTVAENIALATGFPGGRRRLVSWRAVRRQAEQTLALIGGGIDPDTRIFDLPRTERSLLAIARALVGGAKLLVLDEPTASLPAADVERLFAVLRRLREDGVGMIYVSHRLDEIFQIADDVVVMRNGRVVGAAPTARFTPAELVRLIVGRETRPGAPGAVGSGSGWSSTGSGSATSARWIFGYAPARWSGWSACAAPGRRRSAARWPACSRPGAAPCGWTGPRSRPGTARWRYAPGSGSPPPTASPTASRPACRCARTSF</sequence>
<dbReference type="GO" id="GO:0005524">
    <property type="term" value="F:ATP binding"/>
    <property type="evidence" value="ECO:0007669"/>
    <property type="project" value="UniProtKB-KW"/>
</dbReference>